<evidence type="ECO:0000256" key="2">
    <source>
        <dbReference type="ARBA" id="ARBA00009437"/>
    </source>
</evidence>
<gene>
    <name evidence="13" type="ORF">C2869_12490</name>
</gene>
<dbReference type="Gene3D" id="3.40.190.10">
    <property type="entry name" value="Periplasmic binding protein-like II"/>
    <property type="match status" value="1"/>
</dbReference>
<reference evidence="13 14" key="1">
    <citation type="submission" date="2018-01" db="EMBL/GenBank/DDBJ databases">
        <title>Genome sequence of a Cantenovulum-like bacteria.</title>
        <authorList>
            <person name="Tan W.R."/>
            <person name="Lau N.-S."/>
            <person name="Go F."/>
            <person name="Amirul A.-A.A."/>
        </authorList>
    </citation>
    <scope>NUCLEOTIDE SEQUENCE [LARGE SCALE GENOMIC DNA]</scope>
    <source>
        <strain evidence="13 14">CCB-QB4</strain>
    </source>
</reference>
<dbReference type="GO" id="GO:0009086">
    <property type="term" value="P:methionine biosynthetic process"/>
    <property type="evidence" value="ECO:0007669"/>
    <property type="project" value="UniProtKB-KW"/>
</dbReference>
<evidence type="ECO:0000256" key="8">
    <source>
        <dbReference type="ARBA" id="ARBA00023125"/>
    </source>
</evidence>
<dbReference type="CDD" id="cd08441">
    <property type="entry name" value="PBP2_MetR"/>
    <property type="match status" value="1"/>
</dbReference>
<dbReference type="PROSITE" id="PS50931">
    <property type="entry name" value="HTH_LYSR"/>
    <property type="match status" value="1"/>
</dbReference>
<dbReference type="InterPro" id="IPR037406">
    <property type="entry name" value="MetR_PBP2"/>
</dbReference>
<accession>A0A2S0VSP2</accession>
<evidence type="ECO:0000256" key="3">
    <source>
        <dbReference type="ARBA" id="ARBA00019365"/>
    </source>
</evidence>
<dbReference type="SUPFAM" id="SSF53850">
    <property type="entry name" value="Periplasmic binding protein-like II"/>
    <property type="match status" value="1"/>
</dbReference>
<evidence type="ECO:0000256" key="11">
    <source>
        <dbReference type="ARBA" id="ARBA00023167"/>
    </source>
</evidence>
<evidence type="ECO:0000256" key="9">
    <source>
        <dbReference type="ARBA" id="ARBA00023159"/>
    </source>
</evidence>
<organism evidence="13 14">
    <name type="scientific">Saccharobesus litoralis</name>
    <dbReference type="NCBI Taxonomy" id="2172099"/>
    <lineage>
        <taxon>Bacteria</taxon>
        <taxon>Pseudomonadati</taxon>
        <taxon>Pseudomonadota</taxon>
        <taxon>Gammaproteobacteria</taxon>
        <taxon>Alteromonadales</taxon>
        <taxon>Alteromonadaceae</taxon>
        <taxon>Saccharobesus</taxon>
    </lineage>
</organism>
<dbReference type="RefSeq" id="WP_108603250.1">
    <property type="nucleotide sequence ID" value="NZ_CP026604.1"/>
</dbReference>
<dbReference type="GO" id="GO:0000976">
    <property type="term" value="F:transcription cis-regulatory region binding"/>
    <property type="evidence" value="ECO:0007669"/>
    <property type="project" value="TreeGrafter"/>
</dbReference>
<dbReference type="InterPro" id="IPR000847">
    <property type="entry name" value="LysR_HTH_N"/>
</dbReference>
<dbReference type="InterPro" id="IPR036388">
    <property type="entry name" value="WH-like_DNA-bd_sf"/>
</dbReference>
<feature type="domain" description="HTH lysR-type" evidence="12">
    <location>
        <begin position="2"/>
        <end position="59"/>
    </location>
</feature>
<sequence>MLEIRHLKTIKAIAQLGTLAKAADWLNTSSSALSHQLKDIEGRIGNPLFIRKTNPVQLTAEGQVLLELADQVLPALSNTEQKLHELKQGNKGRLRLAIECHSCFQWLMPAISQFKQRWPLVDIEFNNDFMFDALPGLEEGQLDLVITADKYPSDLLHFEPLFNFEMLLVTSPNHKLAKRNYIEPKDLQSENLLVYPVANNRLDVFKHFLNPVNTQPKSVKKVDQTLMILQMVTADMGVAVLPNWAVHEYESQNLIATASLGKDGVQSELFAAIKRRDKSKGYIQSFFEISRQTSVENLPQVTLSTSSE</sequence>
<evidence type="ECO:0000313" key="13">
    <source>
        <dbReference type="EMBL" id="AWB67203.1"/>
    </source>
</evidence>
<dbReference type="AlphaFoldDB" id="A0A2S0VSP2"/>
<keyword evidence="7" id="KW-0805">Transcription regulation</keyword>
<dbReference type="PANTHER" id="PTHR30126">
    <property type="entry name" value="HTH-TYPE TRANSCRIPTIONAL REGULATOR"/>
    <property type="match status" value="1"/>
</dbReference>
<keyword evidence="9" id="KW-0010">Activator</keyword>
<keyword evidence="6" id="KW-0028">Amino-acid biosynthesis</keyword>
<dbReference type="EMBL" id="CP026604">
    <property type="protein sequence ID" value="AWB67203.1"/>
    <property type="molecule type" value="Genomic_DNA"/>
</dbReference>
<protein>
    <recommendedName>
        <fullName evidence="3">HTH-type transcriptional regulator MetR</fullName>
    </recommendedName>
</protein>
<evidence type="ECO:0000256" key="5">
    <source>
        <dbReference type="ARBA" id="ARBA00022491"/>
    </source>
</evidence>
<dbReference type="InterPro" id="IPR036390">
    <property type="entry name" value="WH_DNA-bd_sf"/>
</dbReference>
<keyword evidence="8" id="KW-0238">DNA-binding</keyword>
<evidence type="ECO:0000313" key="14">
    <source>
        <dbReference type="Proteomes" id="UP000244441"/>
    </source>
</evidence>
<dbReference type="OrthoDB" id="155872at2"/>
<keyword evidence="4" id="KW-0963">Cytoplasm</keyword>
<dbReference type="InterPro" id="IPR005119">
    <property type="entry name" value="LysR_subst-bd"/>
</dbReference>
<dbReference type="Proteomes" id="UP000244441">
    <property type="component" value="Chromosome"/>
</dbReference>
<dbReference type="Gene3D" id="1.10.10.10">
    <property type="entry name" value="Winged helix-like DNA-binding domain superfamily/Winged helix DNA-binding domain"/>
    <property type="match status" value="1"/>
</dbReference>
<dbReference type="KEGG" id="cate:C2869_12490"/>
<keyword evidence="11" id="KW-0486">Methionine biosynthesis</keyword>
<comment type="similarity">
    <text evidence="2">Belongs to the LysR transcriptional regulatory family.</text>
</comment>
<dbReference type="Pfam" id="PF03466">
    <property type="entry name" value="LysR_substrate"/>
    <property type="match status" value="1"/>
</dbReference>
<keyword evidence="5" id="KW-0678">Repressor</keyword>
<proteinExistence type="inferred from homology"/>
<evidence type="ECO:0000256" key="4">
    <source>
        <dbReference type="ARBA" id="ARBA00022490"/>
    </source>
</evidence>
<dbReference type="SUPFAM" id="SSF46785">
    <property type="entry name" value="Winged helix' DNA-binding domain"/>
    <property type="match status" value="1"/>
</dbReference>
<evidence type="ECO:0000256" key="7">
    <source>
        <dbReference type="ARBA" id="ARBA00023015"/>
    </source>
</evidence>
<dbReference type="GO" id="GO:0005737">
    <property type="term" value="C:cytoplasm"/>
    <property type="evidence" value="ECO:0007669"/>
    <property type="project" value="UniProtKB-SubCell"/>
</dbReference>
<name>A0A2S0VSP2_9ALTE</name>
<keyword evidence="10" id="KW-0804">Transcription</keyword>
<evidence type="ECO:0000256" key="10">
    <source>
        <dbReference type="ARBA" id="ARBA00023163"/>
    </source>
</evidence>
<evidence type="ECO:0000259" key="12">
    <source>
        <dbReference type="PROSITE" id="PS50931"/>
    </source>
</evidence>
<comment type="subcellular location">
    <subcellularLocation>
        <location evidence="1">Cytoplasm</location>
    </subcellularLocation>
</comment>
<evidence type="ECO:0000256" key="1">
    <source>
        <dbReference type="ARBA" id="ARBA00004496"/>
    </source>
</evidence>
<dbReference type="PANTHER" id="PTHR30126:SF25">
    <property type="entry name" value="HTH-TYPE TRANSCRIPTIONAL REGULATOR METR"/>
    <property type="match status" value="1"/>
</dbReference>
<evidence type="ECO:0000256" key="6">
    <source>
        <dbReference type="ARBA" id="ARBA00022605"/>
    </source>
</evidence>
<dbReference type="GO" id="GO:0003700">
    <property type="term" value="F:DNA-binding transcription factor activity"/>
    <property type="evidence" value="ECO:0007669"/>
    <property type="project" value="InterPro"/>
</dbReference>
<keyword evidence="14" id="KW-1185">Reference proteome</keyword>
<dbReference type="Pfam" id="PF00126">
    <property type="entry name" value="HTH_1"/>
    <property type="match status" value="1"/>
</dbReference>